<protein>
    <submittedName>
        <fullName evidence="2">Uncharacterized protein</fullName>
    </submittedName>
</protein>
<evidence type="ECO:0000313" key="2">
    <source>
        <dbReference type="EnsemblPlants" id="Ma11_p10740.1"/>
    </source>
</evidence>
<keyword evidence="3" id="KW-1185">Reference proteome</keyword>
<accession>A0A804L6H1</accession>
<dbReference type="InParanoid" id="A0A804L6H1"/>
<evidence type="ECO:0000256" key="1">
    <source>
        <dbReference type="SAM" id="MobiDB-lite"/>
    </source>
</evidence>
<feature type="region of interest" description="Disordered" evidence="1">
    <location>
        <begin position="1"/>
        <end position="40"/>
    </location>
</feature>
<dbReference type="EnsemblPlants" id="Ma11_t10740.1">
    <property type="protein sequence ID" value="Ma11_p10740.1"/>
    <property type="gene ID" value="Ma11_g10740"/>
</dbReference>
<dbReference type="Proteomes" id="UP000012960">
    <property type="component" value="Unplaced"/>
</dbReference>
<sequence length="40" mass="4239">MKRKDTTASGSALTPFRLSSTPKDATSGSALNLVPKENFI</sequence>
<name>A0A804L6H1_MUSAM</name>
<proteinExistence type="predicted"/>
<organism evidence="2 3">
    <name type="scientific">Musa acuminata subsp. malaccensis</name>
    <name type="common">Wild banana</name>
    <name type="synonym">Musa malaccensis</name>
    <dbReference type="NCBI Taxonomy" id="214687"/>
    <lineage>
        <taxon>Eukaryota</taxon>
        <taxon>Viridiplantae</taxon>
        <taxon>Streptophyta</taxon>
        <taxon>Embryophyta</taxon>
        <taxon>Tracheophyta</taxon>
        <taxon>Spermatophyta</taxon>
        <taxon>Magnoliopsida</taxon>
        <taxon>Liliopsida</taxon>
        <taxon>Zingiberales</taxon>
        <taxon>Musaceae</taxon>
        <taxon>Musa</taxon>
    </lineage>
</organism>
<dbReference type="AlphaFoldDB" id="A0A804L6H1"/>
<reference evidence="2" key="1">
    <citation type="submission" date="2021-05" db="UniProtKB">
        <authorList>
            <consortium name="EnsemblPlants"/>
        </authorList>
    </citation>
    <scope>IDENTIFICATION</scope>
    <source>
        <strain evidence="2">subsp. malaccensis</strain>
    </source>
</reference>
<evidence type="ECO:0000313" key="3">
    <source>
        <dbReference type="Proteomes" id="UP000012960"/>
    </source>
</evidence>
<feature type="compositionally biased region" description="Polar residues" evidence="1">
    <location>
        <begin position="7"/>
        <end position="30"/>
    </location>
</feature>
<dbReference type="Gramene" id="Ma11_t10740.1">
    <property type="protein sequence ID" value="Ma11_p10740.1"/>
    <property type="gene ID" value="Ma11_g10740"/>
</dbReference>